<protein>
    <submittedName>
        <fullName evidence="1">Uncharacterized protein</fullName>
    </submittedName>
</protein>
<accession>A0ACB0XQ50</accession>
<keyword evidence="2" id="KW-1185">Reference proteome</keyword>
<evidence type="ECO:0000313" key="2">
    <source>
        <dbReference type="Proteomes" id="UP001497535"/>
    </source>
</evidence>
<comment type="caution">
    <text evidence="1">The sequence shown here is derived from an EMBL/GenBank/DDBJ whole genome shotgun (WGS) entry which is preliminary data.</text>
</comment>
<dbReference type="EMBL" id="CAVMJV010000002">
    <property type="protein sequence ID" value="CAK5012444.1"/>
    <property type="molecule type" value="Genomic_DNA"/>
</dbReference>
<name>A0ACB0XQ50_MELEN</name>
<reference evidence="1" key="1">
    <citation type="submission" date="2023-11" db="EMBL/GenBank/DDBJ databases">
        <authorList>
            <person name="Poullet M."/>
        </authorList>
    </citation>
    <scope>NUCLEOTIDE SEQUENCE</scope>
    <source>
        <strain evidence="1">E1834</strain>
    </source>
</reference>
<dbReference type="Proteomes" id="UP001497535">
    <property type="component" value="Unassembled WGS sequence"/>
</dbReference>
<evidence type="ECO:0000313" key="1">
    <source>
        <dbReference type="EMBL" id="CAK5012444.1"/>
    </source>
</evidence>
<sequence length="98" mass="11300">MKPYSELEFDLIDSGQMVEDSEPSDESEREVERIRRLEEDTCTVEQKCENVKLNSSGSKSKLPEKIIKLIERIFNAELGSHSTGNEVFKILRLILKNK</sequence>
<proteinExistence type="predicted"/>
<organism evidence="1 2">
    <name type="scientific">Meloidogyne enterolobii</name>
    <name type="common">Root-knot nematode worm</name>
    <name type="synonym">Meloidogyne mayaguensis</name>
    <dbReference type="NCBI Taxonomy" id="390850"/>
    <lineage>
        <taxon>Eukaryota</taxon>
        <taxon>Metazoa</taxon>
        <taxon>Ecdysozoa</taxon>
        <taxon>Nematoda</taxon>
        <taxon>Chromadorea</taxon>
        <taxon>Rhabditida</taxon>
        <taxon>Tylenchina</taxon>
        <taxon>Tylenchomorpha</taxon>
        <taxon>Tylenchoidea</taxon>
        <taxon>Meloidogynidae</taxon>
        <taxon>Meloidogyninae</taxon>
        <taxon>Meloidogyne</taxon>
    </lineage>
</organism>
<gene>
    <name evidence="1" type="ORF">MENTE1834_LOCUS2122</name>
</gene>